<accession>Q1ARU8</accession>
<dbReference type="KEGG" id="rxy:Rxyl_2970"/>
<evidence type="ECO:0000256" key="1">
    <source>
        <dbReference type="SAM" id="MobiDB-lite"/>
    </source>
</evidence>
<name>Q1ARU8_RUBXD</name>
<dbReference type="Gene3D" id="3.30.1380.10">
    <property type="match status" value="1"/>
</dbReference>
<dbReference type="RefSeq" id="WP_011565889.1">
    <property type="nucleotide sequence ID" value="NC_008148.1"/>
</dbReference>
<keyword evidence="3" id="KW-0645">Protease</keyword>
<dbReference type="Proteomes" id="UP000006637">
    <property type="component" value="Chromosome"/>
</dbReference>
<dbReference type="InterPro" id="IPR052179">
    <property type="entry name" value="DD-CPase-like"/>
</dbReference>
<evidence type="ECO:0000313" key="3">
    <source>
        <dbReference type="EMBL" id="ABG05880.1"/>
    </source>
</evidence>
<dbReference type="InterPro" id="IPR009045">
    <property type="entry name" value="Zn_M74/Hedgehog-like"/>
</dbReference>
<dbReference type="EMBL" id="CP000386">
    <property type="protein sequence ID" value="ABG05880.1"/>
    <property type="molecule type" value="Genomic_DNA"/>
</dbReference>
<dbReference type="eggNOG" id="COG1876">
    <property type="taxonomic scope" value="Bacteria"/>
</dbReference>
<dbReference type="Pfam" id="PF02557">
    <property type="entry name" value="VanY"/>
    <property type="match status" value="1"/>
</dbReference>
<gene>
    <name evidence="3" type="ordered locus">Rxyl_2970</name>
</gene>
<keyword evidence="3" id="KW-0378">Hydrolase</keyword>
<dbReference type="GO" id="GO:0004180">
    <property type="term" value="F:carboxypeptidase activity"/>
    <property type="evidence" value="ECO:0007669"/>
    <property type="project" value="UniProtKB-KW"/>
</dbReference>
<dbReference type="PhylomeDB" id="Q1ARU8"/>
<keyword evidence="3" id="KW-0121">Carboxypeptidase</keyword>
<dbReference type="PANTHER" id="PTHR34385">
    <property type="entry name" value="D-ALANYL-D-ALANINE CARBOXYPEPTIDASE"/>
    <property type="match status" value="1"/>
</dbReference>
<evidence type="ECO:0000259" key="2">
    <source>
        <dbReference type="Pfam" id="PF02557"/>
    </source>
</evidence>
<dbReference type="HOGENOM" id="CLU_054193_1_3_11"/>
<dbReference type="PANTHER" id="PTHR34385:SF1">
    <property type="entry name" value="PEPTIDOGLYCAN L-ALANYL-D-GLUTAMATE ENDOPEPTIDASE CWLK"/>
    <property type="match status" value="1"/>
</dbReference>
<dbReference type="OrthoDB" id="9792074at2"/>
<sequence length="272" mass="29330">MRRGGRRGAPAGRRAGWLRLALAAGALATLALFVLAAVERPSTETAARPAASSPKPPGGGDGRAEREGPPPEGSCDHLLVLVDREHALPPSYAPRDLVPLRAYGVPALDPNLLLRREAARSLALLVRAAAAEGHELAVASAYRSHKEQRAAHARWASYYGDENAGGLSALPGHSQHQLGTAVDFTNAEAGYEVWQGFGRTEASRWLERNAPRYGFVLAYPLGGQEKTGYAWEPWHYRYIGKEAARRMQRSGLDLQEFLLREGVRPGCGRGGG</sequence>
<dbReference type="STRING" id="266117.Rxyl_2970"/>
<dbReference type="InterPro" id="IPR058193">
    <property type="entry name" value="VanY/YodJ_core_dom"/>
</dbReference>
<dbReference type="GO" id="GO:0006508">
    <property type="term" value="P:proteolysis"/>
    <property type="evidence" value="ECO:0007669"/>
    <property type="project" value="InterPro"/>
</dbReference>
<protein>
    <submittedName>
        <fullName evidence="3">Peptidase M15B and M15C, D,D-carboxypeptidase VanY/endolysins</fullName>
    </submittedName>
</protein>
<dbReference type="AlphaFoldDB" id="Q1ARU8"/>
<reference evidence="3 4" key="1">
    <citation type="submission" date="2006-06" db="EMBL/GenBank/DDBJ databases">
        <title>Complete sequence of Rubrobacter xylanophilus DSM 9941.</title>
        <authorList>
            <consortium name="US DOE Joint Genome Institute"/>
            <person name="Copeland A."/>
            <person name="Lucas S."/>
            <person name="Lapidus A."/>
            <person name="Barry K."/>
            <person name="Detter J.C."/>
            <person name="Glavina del Rio T."/>
            <person name="Hammon N."/>
            <person name="Israni S."/>
            <person name="Dalin E."/>
            <person name="Tice H."/>
            <person name="Pitluck S."/>
            <person name="Munk A.C."/>
            <person name="Brettin T."/>
            <person name="Bruce D."/>
            <person name="Han C."/>
            <person name="Tapia R."/>
            <person name="Gilna P."/>
            <person name="Schmutz J."/>
            <person name="Larimer F."/>
            <person name="Land M."/>
            <person name="Hauser L."/>
            <person name="Kyrpides N."/>
            <person name="Lykidis A."/>
            <person name="da Costa M.S."/>
            <person name="Rainey F.A."/>
            <person name="Empadinhas N."/>
            <person name="Jolivet E."/>
            <person name="Battista J.R."/>
            <person name="Richardson P."/>
        </authorList>
    </citation>
    <scope>NUCLEOTIDE SEQUENCE [LARGE SCALE GENOMIC DNA]</scope>
    <source>
        <strain evidence="4">DSM 9941 / JCM 11954 / NBRC 16129 / PRD-1</strain>
    </source>
</reference>
<feature type="region of interest" description="Disordered" evidence="1">
    <location>
        <begin position="43"/>
        <end position="75"/>
    </location>
</feature>
<feature type="domain" description="D-alanyl-D-alanine carboxypeptidase-like core" evidence="2">
    <location>
        <begin position="113"/>
        <end position="241"/>
    </location>
</feature>
<proteinExistence type="predicted"/>
<organism evidence="3 4">
    <name type="scientific">Rubrobacter xylanophilus (strain DSM 9941 / JCM 11954 / NBRC 16129 / PRD-1)</name>
    <dbReference type="NCBI Taxonomy" id="266117"/>
    <lineage>
        <taxon>Bacteria</taxon>
        <taxon>Bacillati</taxon>
        <taxon>Actinomycetota</taxon>
        <taxon>Rubrobacteria</taxon>
        <taxon>Rubrobacterales</taxon>
        <taxon>Rubrobacteraceae</taxon>
        <taxon>Rubrobacter</taxon>
    </lineage>
</organism>
<evidence type="ECO:0000313" key="4">
    <source>
        <dbReference type="Proteomes" id="UP000006637"/>
    </source>
</evidence>
<dbReference type="SUPFAM" id="SSF55166">
    <property type="entry name" value="Hedgehog/DD-peptidase"/>
    <property type="match status" value="1"/>
</dbReference>
<dbReference type="CDD" id="cd14852">
    <property type="entry name" value="LD-carboxypeptidase"/>
    <property type="match status" value="1"/>
</dbReference>
<dbReference type="InterPro" id="IPR003709">
    <property type="entry name" value="VanY-like_core_dom"/>
</dbReference>
<keyword evidence="4" id="KW-1185">Reference proteome</keyword>